<evidence type="ECO:0008006" key="3">
    <source>
        <dbReference type="Google" id="ProtNLM"/>
    </source>
</evidence>
<dbReference type="EMBL" id="JBKBDE010000001">
    <property type="protein sequence ID" value="MFN6549514.1"/>
    <property type="molecule type" value="Genomic_DNA"/>
</dbReference>
<organism evidence="1 2">
    <name type="scientific">Mycolicibacterium septicum</name>
    <dbReference type="NCBI Taxonomy" id="98668"/>
    <lineage>
        <taxon>Bacteria</taxon>
        <taxon>Bacillati</taxon>
        <taxon>Actinomycetota</taxon>
        <taxon>Actinomycetes</taxon>
        <taxon>Mycobacteriales</taxon>
        <taxon>Mycobacteriaceae</taxon>
        <taxon>Mycolicibacterium</taxon>
    </lineage>
</organism>
<evidence type="ECO:0000313" key="1">
    <source>
        <dbReference type="EMBL" id="MFN6549514.1"/>
    </source>
</evidence>
<keyword evidence="2" id="KW-1185">Reference proteome</keyword>
<name>A0ABW9LPN3_9MYCO</name>
<reference evidence="1 2" key="1">
    <citation type="submission" date="2024-12" db="EMBL/GenBank/DDBJ databases">
        <title>The coexistence of Mycolicibacterium septicum and Mycolicibacterium nivoides in clinical samples.</title>
        <authorList>
            <person name="Wang C."/>
            <person name="Feng Y."/>
            <person name="Zong Z."/>
        </authorList>
    </citation>
    <scope>NUCLEOTIDE SEQUENCE [LARGE SCALE GENOMIC DNA]</scope>
    <source>
        <strain evidence="1 2">120310</strain>
    </source>
</reference>
<dbReference type="RefSeq" id="WP_409548458.1">
    <property type="nucleotide sequence ID" value="NZ_JBKBDE010000001.1"/>
</dbReference>
<accession>A0ABW9LPN3</accession>
<proteinExistence type="predicted"/>
<gene>
    <name evidence="1" type="ORF">ACK4CP_03875</name>
</gene>
<comment type="caution">
    <text evidence="1">The sequence shown here is derived from an EMBL/GenBank/DDBJ whole genome shotgun (WGS) entry which is preliminary data.</text>
</comment>
<evidence type="ECO:0000313" key="2">
    <source>
        <dbReference type="Proteomes" id="UP001635817"/>
    </source>
</evidence>
<dbReference type="Proteomes" id="UP001635817">
    <property type="component" value="Unassembled WGS sequence"/>
</dbReference>
<sequence>MTEDEYIKYVQPNIGRDLTPEEVAERERRQSPEHAAWVAAHREEIDAAKAKIRIEDL</sequence>
<protein>
    <recommendedName>
        <fullName evidence="3">Antitoxin</fullName>
    </recommendedName>
</protein>